<feature type="compositionally biased region" description="Polar residues" evidence="1">
    <location>
        <begin position="53"/>
        <end position="75"/>
    </location>
</feature>
<dbReference type="AlphaFoldDB" id="A0A8K0D634"/>
<evidence type="ECO:0000259" key="2">
    <source>
        <dbReference type="Pfam" id="PF20700"/>
    </source>
</evidence>
<reference evidence="3" key="1">
    <citation type="submission" date="2019-08" db="EMBL/GenBank/DDBJ databases">
        <title>The genome of the North American firefly Photinus pyralis.</title>
        <authorList>
            <consortium name="Photinus pyralis genome working group"/>
            <person name="Fallon T.R."/>
            <person name="Sander Lower S.E."/>
            <person name="Weng J.-K."/>
        </authorList>
    </citation>
    <scope>NUCLEOTIDE SEQUENCE</scope>
    <source>
        <strain evidence="3">TRF0915ILg1</strain>
        <tissue evidence="3">Whole body</tissue>
    </source>
</reference>
<dbReference type="EMBL" id="VTPC01003952">
    <property type="protein sequence ID" value="KAF2897722.1"/>
    <property type="molecule type" value="Genomic_DNA"/>
</dbReference>
<sequence>MGLTRTTCCPTRPTSSLDKSRVYQARKALLERNSGNGEISNSLQVTVDDAQKENSQVQENSRTRQNSIPGCSSWNNEVSIDAAEKEGSQSHENSRARRNSITGCSNIWNDEIDLDLQGRVENIQNENSQSHKERAKEHARMAVTEDDNSPFDCSIIDMTVESERRNGLLSTFVLKCKFCGITKKLFNENVEDTNKFDVNSAITLATISTRIGYSQIEEVAAGLNMPIMSDKTY</sequence>
<protein>
    <recommendedName>
        <fullName evidence="2">Mutator-like transposase domain-containing protein</fullName>
    </recommendedName>
</protein>
<keyword evidence="4" id="KW-1185">Reference proteome</keyword>
<evidence type="ECO:0000313" key="4">
    <source>
        <dbReference type="Proteomes" id="UP000801492"/>
    </source>
</evidence>
<dbReference type="OrthoDB" id="6431392at2759"/>
<gene>
    <name evidence="3" type="ORF">ILUMI_08450</name>
</gene>
<dbReference type="InterPro" id="IPR049012">
    <property type="entry name" value="Mutator_transp_dom"/>
</dbReference>
<dbReference type="Pfam" id="PF20700">
    <property type="entry name" value="Mutator"/>
    <property type="match status" value="1"/>
</dbReference>
<evidence type="ECO:0000313" key="3">
    <source>
        <dbReference type="EMBL" id="KAF2897722.1"/>
    </source>
</evidence>
<proteinExistence type="predicted"/>
<dbReference type="Proteomes" id="UP000801492">
    <property type="component" value="Unassembled WGS sequence"/>
</dbReference>
<organism evidence="3 4">
    <name type="scientific">Ignelater luminosus</name>
    <name type="common">Cucubano</name>
    <name type="synonym">Pyrophorus luminosus</name>
    <dbReference type="NCBI Taxonomy" id="2038154"/>
    <lineage>
        <taxon>Eukaryota</taxon>
        <taxon>Metazoa</taxon>
        <taxon>Ecdysozoa</taxon>
        <taxon>Arthropoda</taxon>
        <taxon>Hexapoda</taxon>
        <taxon>Insecta</taxon>
        <taxon>Pterygota</taxon>
        <taxon>Neoptera</taxon>
        <taxon>Endopterygota</taxon>
        <taxon>Coleoptera</taxon>
        <taxon>Polyphaga</taxon>
        <taxon>Elateriformia</taxon>
        <taxon>Elateroidea</taxon>
        <taxon>Elateridae</taxon>
        <taxon>Agrypninae</taxon>
        <taxon>Pyrophorini</taxon>
        <taxon>Ignelater</taxon>
    </lineage>
</organism>
<name>A0A8K0D634_IGNLU</name>
<feature type="domain" description="Mutator-like transposase" evidence="2">
    <location>
        <begin position="142"/>
        <end position="233"/>
    </location>
</feature>
<accession>A0A8K0D634</accession>
<feature type="region of interest" description="Disordered" evidence="1">
    <location>
        <begin position="50"/>
        <end position="75"/>
    </location>
</feature>
<evidence type="ECO:0000256" key="1">
    <source>
        <dbReference type="SAM" id="MobiDB-lite"/>
    </source>
</evidence>
<comment type="caution">
    <text evidence="3">The sequence shown here is derived from an EMBL/GenBank/DDBJ whole genome shotgun (WGS) entry which is preliminary data.</text>
</comment>